<protein>
    <submittedName>
        <fullName evidence="2">Uncharacterized protein</fullName>
    </submittedName>
</protein>
<proteinExistence type="predicted"/>
<gene>
    <name evidence="2" type="ORF">EF807_02790</name>
</gene>
<reference evidence="2 3" key="1">
    <citation type="journal article" date="2019" name="Nat. Microbiol.">
        <title>Wide diversity of methane and short-chain alkane metabolisms in uncultured archaea.</title>
        <authorList>
            <person name="Borrel G."/>
            <person name="Adam P.S."/>
            <person name="McKay L.J."/>
            <person name="Chen L.X."/>
            <person name="Sierra-Garcia I.N."/>
            <person name="Sieber C.M."/>
            <person name="Letourneur Q."/>
            <person name="Ghozlane A."/>
            <person name="Andersen G.L."/>
            <person name="Li W.J."/>
            <person name="Hallam S.J."/>
            <person name="Muyzer G."/>
            <person name="de Oliveira V.M."/>
            <person name="Inskeep W.P."/>
            <person name="Banfield J.F."/>
            <person name="Gribaldo S."/>
        </authorList>
    </citation>
    <scope>NUCLEOTIDE SEQUENCE [LARGE SCALE GENOMIC DNA]</scope>
    <source>
        <strain evidence="2">NM1b</strain>
    </source>
</reference>
<evidence type="ECO:0000313" key="2">
    <source>
        <dbReference type="EMBL" id="RZN70764.1"/>
    </source>
</evidence>
<comment type="caution">
    <text evidence="2">The sequence shown here is derived from an EMBL/GenBank/DDBJ whole genome shotgun (WGS) entry which is preliminary data.</text>
</comment>
<name>A0A520KXL0_9EURY</name>
<accession>A0A520KXL0</accession>
<sequence length="183" mass="20840">MNSQDELTPVVSHGDGKPQKTRGSKMKKISVVIEDEQGEKSVTETGVEKPLHEIYMLIGRFIEGLKSPCSPSIDALFSIHDEDVLARSSDPLVKRFKRCVIYEFSDRWFTSKEVKWKFDRDNEGKIKMSTVSTYLLRLCKENILERRGARNNREYRVLSPGEGSPASSDSNTNILISTKANRR</sequence>
<dbReference type="Proteomes" id="UP000320766">
    <property type="component" value="Unassembled WGS sequence"/>
</dbReference>
<evidence type="ECO:0000256" key="1">
    <source>
        <dbReference type="SAM" id="MobiDB-lite"/>
    </source>
</evidence>
<organism evidence="2 3">
    <name type="scientific">Candidatus Methanolliviera hydrocarbonicum</name>
    <dbReference type="NCBI Taxonomy" id="2491085"/>
    <lineage>
        <taxon>Archaea</taxon>
        <taxon>Methanobacteriati</taxon>
        <taxon>Methanobacteriota</taxon>
        <taxon>Candidatus Methanoliparia</taxon>
        <taxon>Candidatus Methanoliparales</taxon>
        <taxon>Candidatus Methanollivieraceae</taxon>
        <taxon>Candidatus Methanolliviera</taxon>
    </lineage>
</organism>
<dbReference type="AlphaFoldDB" id="A0A520KXL0"/>
<feature type="region of interest" description="Disordered" evidence="1">
    <location>
        <begin position="155"/>
        <end position="183"/>
    </location>
</feature>
<feature type="region of interest" description="Disordered" evidence="1">
    <location>
        <begin position="1"/>
        <end position="27"/>
    </location>
</feature>
<dbReference type="EMBL" id="RXIL01000051">
    <property type="protein sequence ID" value="RZN70764.1"/>
    <property type="molecule type" value="Genomic_DNA"/>
</dbReference>
<feature type="compositionally biased region" description="Polar residues" evidence="1">
    <location>
        <begin position="165"/>
        <end position="183"/>
    </location>
</feature>
<evidence type="ECO:0000313" key="3">
    <source>
        <dbReference type="Proteomes" id="UP000320766"/>
    </source>
</evidence>